<gene>
    <name evidence="1" type="ORF">A3C59_03735</name>
</gene>
<sequence length="165" mass="18142">MLIEVIGQNPNQAHLERLGNGLLVAHASLKKDQDLFVPDWVGVGIRLFVSPALGKGLIRTLSELNDFAKEHSHDLEFVEGTREPTNVDPITLPTLRGKQFKVVITPAVFVVSGVETTLRNGYQNDFRNLAVHDYIDPSEAHCYGFVRPPATDLSHLSMLVFVGGG</sequence>
<dbReference type="EMBL" id="MFCV01000023">
    <property type="protein sequence ID" value="OGE32676.1"/>
    <property type="molecule type" value="Genomic_DNA"/>
</dbReference>
<evidence type="ECO:0000313" key="1">
    <source>
        <dbReference type="EMBL" id="OGE32676.1"/>
    </source>
</evidence>
<comment type="caution">
    <text evidence="1">The sequence shown here is derived from an EMBL/GenBank/DDBJ whole genome shotgun (WGS) entry which is preliminary data.</text>
</comment>
<name>A0A1F5JVH5_9BACT</name>
<proteinExistence type="predicted"/>
<dbReference type="Proteomes" id="UP000176902">
    <property type="component" value="Unassembled WGS sequence"/>
</dbReference>
<protein>
    <submittedName>
        <fullName evidence="1">Uncharacterized protein</fullName>
    </submittedName>
</protein>
<dbReference type="AlphaFoldDB" id="A0A1F5JVH5"/>
<accession>A0A1F5JVH5</accession>
<evidence type="ECO:0000313" key="2">
    <source>
        <dbReference type="Proteomes" id="UP000176902"/>
    </source>
</evidence>
<reference evidence="1 2" key="1">
    <citation type="journal article" date="2016" name="Nat. Commun.">
        <title>Thousands of microbial genomes shed light on interconnected biogeochemical processes in an aquifer system.</title>
        <authorList>
            <person name="Anantharaman K."/>
            <person name="Brown C.T."/>
            <person name="Hug L.A."/>
            <person name="Sharon I."/>
            <person name="Castelle C.J."/>
            <person name="Probst A.J."/>
            <person name="Thomas B.C."/>
            <person name="Singh A."/>
            <person name="Wilkins M.J."/>
            <person name="Karaoz U."/>
            <person name="Brodie E.L."/>
            <person name="Williams K.H."/>
            <person name="Hubbard S.S."/>
            <person name="Banfield J.F."/>
        </authorList>
    </citation>
    <scope>NUCLEOTIDE SEQUENCE [LARGE SCALE GENOMIC DNA]</scope>
</reference>
<organism evidence="1 2">
    <name type="scientific">Candidatus Daviesbacteria bacterium RIFCSPHIGHO2_02_FULL_36_13</name>
    <dbReference type="NCBI Taxonomy" id="1797768"/>
    <lineage>
        <taxon>Bacteria</taxon>
        <taxon>Candidatus Daviesiibacteriota</taxon>
    </lineage>
</organism>